<proteinExistence type="predicted"/>
<reference evidence="9 10" key="1">
    <citation type="submission" date="2016-02" db="EMBL/GenBank/DDBJ databases">
        <title>Comparison of Clostridium stercorarium subspecies using comparative genomics and transcriptomics.</title>
        <authorList>
            <person name="Schellenberg J."/>
            <person name="Thallinger G."/>
            <person name="Levin D.B."/>
            <person name="Zhang X."/>
            <person name="Alvare G."/>
            <person name="Fristensky B."/>
            <person name="Sparling R."/>
        </authorList>
    </citation>
    <scope>NUCLEOTIDE SEQUENCE [LARGE SCALE GENOMIC DNA]</scope>
    <source>
        <strain evidence="9 10">DSM 2910</strain>
    </source>
</reference>
<evidence type="ECO:0000313" key="10">
    <source>
        <dbReference type="Proteomes" id="UP000092971"/>
    </source>
</evidence>
<dbReference type="InterPro" id="IPR014710">
    <property type="entry name" value="RmlC-like_jellyroll"/>
</dbReference>
<dbReference type="PANTHER" id="PTHR42742">
    <property type="entry name" value="TRANSCRIPTIONAL REPRESSOR MPRA"/>
    <property type="match status" value="1"/>
</dbReference>
<dbReference type="InterPro" id="IPR049071">
    <property type="entry name" value="MPI_cupin_dom"/>
</dbReference>
<feature type="binding site" evidence="5">
    <location>
        <position position="116"/>
    </location>
    <ligand>
        <name>Zn(2+)</name>
        <dbReference type="ChEBI" id="CHEBI:29105"/>
    </ligand>
</feature>
<dbReference type="OrthoDB" id="9808275at2"/>
<keyword evidence="9" id="KW-0413">Isomerase</keyword>
<dbReference type="EMBL" id="CP014672">
    <property type="protein sequence ID" value="ANW99998.1"/>
    <property type="molecule type" value="Genomic_DNA"/>
</dbReference>
<protein>
    <recommendedName>
        <fullName evidence="3">Phosphohexomutase</fullName>
    </recommendedName>
    <alternativeName>
        <fullName evidence="4">Phosphomannose isomerase</fullName>
    </alternativeName>
</protein>
<feature type="binding site" evidence="5">
    <location>
        <position position="99"/>
    </location>
    <ligand>
        <name>Zn(2+)</name>
        <dbReference type="ChEBI" id="CHEBI:29105"/>
    </ligand>
</feature>
<name>A0A1B1YGV7_THEST</name>
<dbReference type="GO" id="GO:0004476">
    <property type="term" value="F:mannose-6-phosphate isomerase activity"/>
    <property type="evidence" value="ECO:0007669"/>
    <property type="project" value="InterPro"/>
</dbReference>
<evidence type="ECO:0000259" key="7">
    <source>
        <dbReference type="Pfam" id="PF20511"/>
    </source>
</evidence>
<sequence>MLYPLKFHPVYKDYIWGGRNLSKFGKQLPEGKVAESWELACHPDGMSVVRNGIYEGRTLKSMIEEFGGDIVGELGAESAGFPLLIKLIDANDRLSVQVHPDDEFAKAHEGDNGKNEMWYILDAKPGAKLVYGLKKGITKSDFEKAVRENRIEDCLNYINVKAGDFINIPAGLIHAIGDGIILAEIQQSSNVTYRVYDYNRRDAHGNLRPLHIEKAMQVINFNAGDIKYPYEGLEYKRSDNVSLKVLVANKHFCVELYKISGNITQETNFRKFHAYICIAGSGEIGYQNERVSIGQGETVLIPACIGEYRIKGKLTLLKTYVPDLDADIYGKLMEMGYKKEEIKEKIAGLDWQKPNN</sequence>
<dbReference type="PANTHER" id="PTHR42742:SF3">
    <property type="entry name" value="FRUCTOKINASE"/>
    <property type="match status" value="1"/>
</dbReference>
<evidence type="ECO:0000313" key="9">
    <source>
        <dbReference type="EMBL" id="ANW99998.1"/>
    </source>
</evidence>
<dbReference type="InterPro" id="IPR014628">
    <property type="entry name" value="Man6P_isomerase_Firm_short"/>
</dbReference>
<dbReference type="RefSeq" id="WP_015358889.1">
    <property type="nucleotide sequence ID" value="NZ_CP014672.1"/>
</dbReference>
<evidence type="ECO:0000259" key="8">
    <source>
        <dbReference type="Pfam" id="PF21621"/>
    </source>
</evidence>
<dbReference type="CDD" id="cd07010">
    <property type="entry name" value="cupin_PMI_type_I_N_bac"/>
    <property type="match status" value="1"/>
</dbReference>
<evidence type="ECO:0000256" key="4">
    <source>
        <dbReference type="ARBA" id="ARBA00030762"/>
    </source>
</evidence>
<dbReference type="PIRSF" id="PIRSF036894">
    <property type="entry name" value="PMI_Firm_short"/>
    <property type="match status" value="1"/>
</dbReference>
<feature type="binding site" evidence="5">
    <location>
        <position position="174"/>
    </location>
    <ligand>
        <name>Zn(2+)</name>
        <dbReference type="ChEBI" id="CHEBI:29105"/>
    </ligand>
</feature>
<feature type="domain" description="Mannose-6-phosphate isomerase cupin" evidence="8">
    <location>
        <begin position="246"/>
        <end position="320"/>
    </location>
</feature>
<keyword evidence="2 5" id="KW-0862">Zinc</keyword>
<feature type="active site" evidence="6">
    <location>
        <position position="194"/>
    </location>
</feature>
<organism evidence="9 10">
    <name type="scientific">Thermoclostridium stercorarium subsp. thermolacticum DSM 2910</name>
    <dbReference type="NCBI Taxonomy" id="1121336"/>
    <lineage>
        <taxon>Bacteria</taxon>
        <taxon>Bacillati</taxon>
        <taxon>Bacillota</taxon>
        <taxon>Clostridia</taxon>
        <taxon>Eubacteriales</taxon>
        <taxon>Oscillospiraceae</taxon>
        <taxon>Thermoclostridium</taxon>
    </lineage>
</organism>
<gene>
    <name evidence="9" type="ORF">CSTERTH_05730</name>
</gene>
<dbReference type="InterPro" id="IPR046457">
    <property type="entry name" value="PMI_typeI_cat"/>
</dbReference>
<dbReference type="Pfam" id="PF20511">
    <property type="entry name" value="PMI_typeI_cat"/>
    <property type="match status" value="1"/>
</dbReference>
<evidence type="ECO:0000256" key="3">
    <source>
        <dbReference type="ARBA" id="ARBA00029741"/>
    </source>
</evidence>
<accession>A0A1B1YGV7</accession>
<dbReference type="Pfam" id="PF21621">
    <property type="entry name" value="MPI_cupin_dom"/>
    <property type="match status" value="1"/>
</dbReference>
<dbReference type="InterPro" id="IPR011051">
    <property type="entry name" value="RmlC_Cupin_sf"/>
</dbReference>
<dbReference type="GO" id="GO:0005975">
    <property type="term" value="P:carbohydrate metabolic process"/>
    <property type="evidence" value="ECO:0007669"/>
    <property type="project" value="InterPro"/>
</dbReference>
<dbReference type="Gene3D" id="2.60.120.10">
    <property type="entry name" value="Jelly Rolls"/>
    <property type="match status" value="2"/>
</dbReference>
<dbReference type="SUPFAM" id="SSF51182">
    <property type="entry name" value="RmlC-like cupins"/>
    <property type="match status" value="1"/>
</dbReference>
<dbReference type="GO" id="GO:0008270">
    <property type="term" value="F:zinc ion binding"/>
    <property type="evidence" value="ECO:0007669"/>
    <property type="project" value="InterPro"/>
</dbReference>
<dbReference type="Proteomes" id="UP000092971">
    <property type="component" value="Chromosome"/>
</dbReference>
<dbReference type="InterPro" id="IPR051804">
    <property type="entry name" value="Carb_Metab_Reg_Kinase/Isom"/>
</dbReference>
<evidence type="ECO:0000256" key="6">
    <source>
        <dbReference type="PIRSR" id="PIRSR036894-2"/>
    </source>
</evidence>
<evidence type="ECO:0000256" key="2">
    <source>
        <dbReference type="ARBA" id="ARBA00022833"/>
    </source>
</evidence>
<dbReference type="AlphaFoldDB" id="A0A1B1YGV7"/>
<evidence type="ECO:0000256" key="5">
    <source>
        <dbReference type="PIRSR" id="PIRSR036894-1"/>
    </source>
</evidence>
<keyword evidence="1 5" id="KW-0479">Metal-binding</keyword>
<feature type="domain" description="Phosphomannose isomerase type I catalytic" evidence="7">
    <location>
        <begin position="6"/>
        <end position="109"/>
    </location>
</feature>
<evidence type="ECO:0000256" key="1">
    <source>
        <dbReference type="ARBA" id="ARBA00022723"/>
    </source>
</evidence>
<comment type="cofactor">
    <cofactor evidence="5">
        <name>Zn(2+)</name>
        <dbReference type="ChEBI" id="CHEBI:29105"/>
    </cofactor>
    <text evidence="5">Binds 1 zinc ion per subunit.</text>
</comment>